<comment type="similarity">
    <text evidence="7">Belongs to the glycosyltransferase 87 family.</text>
</comment>
<dbReference type="STRING" id="471852.Tcur_0119"/>
<dbReference type="KEGG" id="tcu:Tcur_0119"/>
<dbReference type="eggNOG" id="COG5650">
    <property type="taxonomic scope" value="Bacteria"/>
</dbReference>
<evidence type="ECO:0000256" key="1">
    <source>
        <dbReference type="ARBA" id="ARBA00004651"/>
    </source>
</evidence>
<dbReference type="GO" id="GO:0005886">
    <property type="term" value="C:plasma membrane"/>
    <property type="evidence" value="ECO:0007669"/>
    <property type="project" value="UniProtKB-SubCell"/>
</dbReference>
<gene>
    <name evidence="9" type="ordered locus">Tcur_0119</name>
</gene>
<sequence length="429" mass="45628">MGGRSGRTGGSAADLAILLAGVALAAAAIAPIAVHWLTNPPDQRLVDLEVYRAGGEAVLRGASVYDMLTPPPQLLPFTYPPFAALLAAPLALLPWPVAQVVWVTAIYLALGVAVWYSFRPLLVRAGRYAPLAAGALVGALAHLQPVHDQTRFGQVGVFLLVMCVADCLSPAPRWPRGMLVGLATAIKLVPGVFLIYLLLTGRREAAWNAVLTAAAATLAAFALLPADSIDFWFDAVLNNDRVGANNATTNQSINGMLLRLYWPDAVTKALWLVCLALMAWIGFRLARRASQAAARLDGASAYGLELAGIAITGLLSVLLSPVGWVHHLVWIVPVLGALVGDGRDLRRCLVAAGVAVFFAFRIPWWGTRLIGEGHSALERFTGRVVQDAFGLAAIALVVLLGHWLVNRVQGQSDRRVPSPDQPEVGTLTP</sequence>
<organism evidence="9 10">
    <name type="scientific">Thermomonospora curvata (strain ATCC 19995 / DSM 43183 / JCM 3096 / KCTC 9072 / NBRC 15933 / NCIMB 10081 / Henssen B9)</name>
    <dbReference type="NCBI Taxonomy" id="471852"/>
    <lineage>
        <taxon>Bacteria</taxon>
        <taxon>Bacillati</taxon>
        <taxon>Actinomycetota</taxon>
        <taxon>Actinomycetes</taxon>
        <taxon>Streptosporangiales</taxon>
        <taxon>Thermomonosporaceae</taxon>
        <taxon>Thermomonospora</taxon>
    </lineage>
</organism>
<feature type="transmembrane region" description="Helical" evidence="8">
    <location>
        <begin position="269"/>
        <end position="287"/>
    </location>
</feature>
<dbReference type="CAZy" id="GT87">
    <property type="family name" value="Glycosyltransferase Family 87"/>
</dbReference>
<keyword evidence="5 8" id="KW-1133">Transmembrane helix</keyword>
<feature type="transmembrane region" description="Helical" evidence="8">
    <location>
        <begin position="12"/>
        <end position="37"/>
    </location>
</feature>
<dbReference type="AlphaFoldDB" id="D1AEB0"/>
<dbReference type="Proteomes" id="UP000001918">
    <property type="component" value="Chromosome"/>
</dbReference>
<dbReference type="RefSeq" id="WP_012850510.1">
    <property type="nucleotide sequence ID" value="NC_013510.1"/>
</dbReference>
<dbReference type="OrthoDB" id="9774600at2"/>
<feature type="transmembrane region" description="Helical" evidence="8">
    <location>
        <begin position="347"/>
        <end position="364"/>
    </location>
</feature>
<accession>D1AEB0</accession>
<feature type="transmembrane region" description="Helical" evidence="8">
    <location>
        <begin position="299"/>
        <end position="318"/>
    </location>
</feature>
<feature type="transmembrane region" description="Helical" evidence="8">
    <location>
        <begin position="206"/>
        <end position="224"/>
    </location>
</feature>
<proteinExistence type="inferred from homology"/>
<keyword evidence="2" id="KW-1003">Cell membrane</keyword>
<keyword evidence="4 8" id="KW-0812">Transmembrane</keyword>
<keyword evidence="3" id="KW-0808">Transferase</keyword>
<keyword evidence="6 8" id="KW-0472">Membrane</keyword>
<feature type="transmembrane region" description="Helical" evidence="8">
    <location>
        <begin position="74"/>
        <end position="93"/>
    </location>
</feature>
<evidence type="ECO:0000313" key="9">
    <source>
        <dbReference type="EMBL" id="ACY95726.1"/>
    </source>
</evidence>
<comment type="subcellular location">
    <subcellularLocation>
        <location evidence="1">Cell membrane</location>
        <topology evidence="1">Multi-pass membrane protein</topology>
    </subcellularLocation>
</comment>
<dbReference type="GO" id="GO:0016758">
    <property type="term" value="F:hexosyltransferase activity"/>
    <property type="evidence" value="ECO:0007669"/>
    <property type="project" value="InterPro"/>
</dbReference>
<feature type="transmembrane region" description="Helical" evidence="8">
    <location>
        <begin position="125"/>
        <end position="143"/>
    </location>
</feature>
<feature type="transmembrane region" description="Helical" evidence="8">
    <location>
        <begin position="178"/>
        <end position="199"/>
    </location>
</feature>
<feature type="transmembrane region" description="Helical" evidence="8">
    <location>
        <begin position="384"/>
        <end position="405"/>
    </location>
</feature>
<feature type="transmembrane region" description="Helical" evidence="8">
    <location>
        <begin position="324"/>
        <end position="340"/>
    </location>
</feature>
<evidence type="ECO:0000256" key="8">
    <source>
        <dbReference type="SAM" id="Phobius"/>
    </source>
</evidence>
<evidence type="ECO:0008006" key="11">
    <source>
        <dbReference type="Google" id="ProtNLM"/>
    </source>
</evidence>
<feature type="transmembrane region" description="Helical" evidence="8">
    <location>
        <begin position="100"/>
        <end position="119"/>
    </location>
</feature>
<evidence type="ECO:0000256" key="7">
    <source>
        <dbReference type="ARBA" id="ARBA00024033"/>
    </source>
</evidence>
<evidence type="ECO:0000256" key="5">
    <source>
        <dbReference type="ARBA" id="ARBA00022989"/>
    </source>
</evidence>
<evidence type="ECO:0000256" key="6">
    <source>
        <dbReference type="ARBA" id="ARBA00023136"/>
    </source>
</evidence>
<dbReference type="HOGENOM" id="CLU_034641_3_0_11"/>
<dbReference type="Pfam" id="PF09594">
    <property type="entry name" value="GT87"/>
    <property type="match status" value="1"/>
</dbReference>
<evidence type="ECO:0000313" key="10">
    <source>
        <dbReference type="Proteomes" id="UP000001918"/>
    </source>
</evidence>
<name>D1AEB0_THECD</name>
<reference evidence="9 10" key="1">
    <citation type="journal article" date="2011" name="Stand. Genomic Sci.">
        <title>Complete genome sequence of Thermomonospora curvata type strain (B9).</title>
        <authorList>
            <person name="Chertkov O."/>
            <person name="Sikorski J."/>
            <person name="Nolan M."/>
            <person name="Lapidus A."/>
            <person name="Lucas S."/>
            <person name="Del Rio T.G."/>
            <person name="Tice H."/>
            <person name="Cheng J.F."/>
            <person name="Goodwin L."/>
            <person name="Pitluck S."/>
            <person name="Liolios K."/>
            <person name="Ivanova N."/>
            <person name="Mavromatis K."/>
            <person name="Mikhailova N."/>
            <person name="Ovchinnikova G."/>
            <person name="Pati A."/>
            <person name="Chen A."/>
            <person name="Palaniappan K."/>
            <person name="Djao O.D."/>
            <person name="Land M."/>
            <person name="Hauser L."/>
            <person name="Chang Y.J."/>
            <person name="Jeffries C.D."/>
            <person name="Brettin T."/>
            <person name="Han C."/>
            <person name="Detter J.C."/>
            <person name="Rohde M."/>
            <person name="Goker M."/>
            <person name="Woyke T."/>
            <person name="Bristow J."/>
            <person name="Eisen J.A."/>
            <person name="Markowitz V."/>
            <person name="Hugenholtz P."/>
            <person name="Klenk H.P."/>
            <person name="Kyrpides N.C."/>
        </authorList>
    </citation>
    <scope>NUCLEOTIDE SEQUENCE [LARGE SCALE GENOMIC DNA]</scope>
    <source>
        <strain evidence="10">ATCC 19995 / DSM 43183 / JCM 3096 / KCTC 9072 / NBRC 15933 / NCIMB 10081 / Henssen B9</strain>
    </source>
</reference>
<protein>
    <recommendedName>
        <fullName evidence="11">Integral membrane protein</fullName>
    </recommendedName>
</protein>
<evidence type="ECO:0000256" key="4">
    <source>
        <dbReference type="ARBA" id="ARBA00022692"/>
    </source>
</evidence>
<dbReference type="EMBL" id="CP001738">
    <property type="protein sequence ID" value="ACY95726.1"/>
    <property type="molecule type" value="Genomic_DNA"/>
</dbReference>
<dbReference type="InterPro" id="IPR018584">
    <property type="entry name" value="GT87"/>
</dbReference>
<evidence type="ECO:0000256" key="2">
    <source>
        <dbReference type="ARBA" id="ARBA00022475"/>
    </source>
</evidence>
<keyword evidence="10" id="KW-1185">Reference proteome</keyword>
<evidence type="ECO:0000256" key="3">
    <source>
        <dbReference type="ARBA" id="ARBA00022679"/>
    </source>
</evidence>